<dbReference type="PANTHER" id="PTHR30043">
    <property type="entry name" value="PHOSPHONATES TRANSPORT SYSTEM PERMEASE PROTEIN"/>
    <property type="match status" value="1"/>
</dbReference>
<dbReference type="PANTHER" id="PTHR30043:SF1">
    <property type="entry name" value="ABC TRANSPORT SYSTEM PERMEASE PROTEIN P69"/>
    <property type="match status" value="1"/>
</dbReference>
<evidence type="ECO:0000256" key="4">
    <source>
        <dbReference type="ARBA" id="ARBA00022692"/>
    </source>
</evidence>
<evidence type="ECO:0000313" key="10">
    <source>
        <dbReference type="Proteomes" id="UP001254257"/>
    </source>
</evidence>
<evidence type="ECO:0000256" key="3">
    <source>
        <dbReference type="ARBA" id="ARBA00022475"/>
    </source>
</evidence>
<comment type="similarity">
    <text evidence="7">Belongs to the binding-protein-dependent transport system permease family.</text>
</comment>
<keyword evidence="6 7" id="KW-0472">Membrane</keyword>
<dbReference type="EMBL" id="JAWDID010000042">
    <property type="protein sequence ID" value="MDU0342493.1"/>
    <property type="molecule type" value="Genomic_DNA"/>
</dbReference>
<dbReference type="Proteomes" id="UP001254257">
    <property type="component" value="Unassembled WGS sequence"/>
</dbReference>
<evidence type="ECO:0000256" key="5">
    <source>
        <dbReference type="ARBA" id="ARBA00022989"/>
    </source>
</evidence>
<evidence type="ECO:0000259" key="8">
    <source>
        <dbReference type="PROSITE" id="PS50928"/>
    </source>
</evidence>
<keyword evidence="10" id="KW-1185">Reference proteome</keyword>
<feature type="domain" description="ABC transmembrane type-1" evidence="8">
    <location>
        <begin position="78"/>
        <end position="258"/>
    </location>
</feature>
<feature type="transmembrane region" description="Helical" evidence="7">
    <location>
        <begin position="84"/>
        <end position="108"/>
    </location>
</feature>
<name>A0ABU3SCH4_9HYPH</name>
<sequence length="268" mass="28925">MSAPASHHPAHWRAPSIFGSPGRRLAFWFALAAYLTWSLSTLNVDTARILAGLPRAWNILERMVPPDFSRWQLLLTGMVESVQIAIAATIVGAVLSIPIGIAAAANLSPRPLYLAARGLIVVGRTFHEVIIAIFFVKLFGFGPVAGLLTLAFSSAIFLGKMLAEDIENMKPGPVEAIRATGASFGQIFGYAVVPQVLVKTLGVLIYRLDSNLRHSTVIGIVGAGGIGQTLSASFSRYDFDFASAILLTIAAMVAFGEWFSDWARRRLR</sequence>
<dbReference type="Pfam" id="PF00528">
    <property type="entry name" value="BPD_transp_1"/>
    <property type="match status" value="1"/>
</dbReference>
<comment type="caution">
    <text evidence="9">The sequence shown here is derived from an EMBL/GenBank/DDBJ whole genome shotgun (WGS) entry which is preliminary data.</text>
</comment>
<evidence type="ECO:0000256" key="1">
    <source>
        <dbReference type="ARBA" id="ARBA00004651"/>
    </source>
</evidence>
<gene>
    <name evidence="9" type="primary">phnE</name>
    <name evidence="9" type="ORF">RKE40_21555</name>
</gene>
<dbReference type="NCBIfam" id="TIGR01097">
    <property type="entry name" value="PhnE"/>
    <property type="match status" value="1"/>
</dbReference>
<dbReference type="Gene3D" id="1.10.3720.10">
    <property type="entry name" value="MetI-like"/>
    <property type="match status" value="1"/>
</dbReference>
<keyword evidence="3" id="KW-1003">Cell membrane</keyword>
<dbReference type="InterPro" id="IPR005769">
    <property type="entry name" value="PhnE/PtxC"/>
</dbReference>
<proteinExistence type="inferred from homology"/>
<feature type="transmembrane region" description="Helical" evidence="7">
    <location>
        <begin position="187"/>
        <end position="205"/>
    </location>
</feature>
<feature type="transmembrane region" description="Helical" evidence="7">
    <location>
        <begin position="217"/>
        <end position="235"/>
    </location>
</feature>
<keyword evidence="4 7" id="KW-0812">Transmembrane</keyword>
<protein>
    <submittedName>
        <fullName evidence="9">Phosphonate ABC transporter, permease protein PhnE</fullName>
    </submittedName>
</protein>
<organism evidence="9 10">
    <name type="scientific">Bosea rubneri</name>
    <dbReference type="NCBI Taxonomy" id="3075434"/>
    <lineage>
        <taxon>Bacteria</taxon>
        <taxon>Pseudomonadati</taxon>
        <taxon>Pseudomonadota</taxon>
        <taxon>Alphaproteobacteria</taxon>
        <taxon>Hyphomicrobiales</taxon>
        <taxon>Boseaceae</taxon>
        <taxon>Bosea</taxon>
    </lineage>
</organism>
<dbReference type="InterPro" id="IPR000515">
    <property type="entry name" value="MetI-like"/>
</dbReference>
<evidence type="ECO:0000256" key="6">
    <source>
        <dbReference type="ARBA" id="ARBA00023136"/>
    </source>
</evidence>
<keyword evidence="2 7" id="KW-0813">Transport</keyword>
<comment type="subcellular location">
    <subcellularLocation>
        <location evidence="1 7">Cell membrane</location>
        <topology evidence="1 7">Multi-pass membrane protein</topology>
    </subcellularLocation>
</comment>
<dbReference type="CDD" id="cd06261">
    <property type="entry name" value="TM_PBP2"/>
    <property type="match status" value="1"/>
</dbReference>
<dbReference type="PROSITE" id="PS50928">
    <property type="entry name" value="ABC_TM1"/>
    <property type="match status" value="1"/>
</dbReference>
<evidence type="ECO:0000256" key="2">
    <source>
        <dbReference type="ARBA" id="ARBA00022448"/>
    </source>
</evidence>
<evidence type="ECO:0000313" key="9">
    <source>
        <dbReference type="EMBL" id="MDU0342493.1"/>
    </source>
</evidence>
<dbReference type="InterPro" id="IPR035906">
    <property type="entry name" value="MetI-like_sf"/>
</dbReference>
<keyword evidence="5 7" id="KW-1133">Transmembrane helix</keyword>
<accession>A0ABU3SCH4</accession>
<evidence type="ECO:0000256" key="7">
    <source>
        <dbReference type="RuleBase" id="RU363032"/>
    </source>
</evidence>
<reference evidence="9 10" key="1">
    <citation type="submission" date="2023-09" db="EMBL/GenBank/DDBJ databases">
        <title>Whole genome shotgun sequencing (WGS) of Bosea sp. ZW T0_25, isolated from stored onions (Allium cepa).</title>
        <authorList>
            <person name="Stoll D.A."/>
            <person name="Huch M."/>
        </authorList>
    </citation>
    <scope>NUCLEOTIDE SEQUENCE [LARGE SCALE GENOMIC DNA]</scope>
    <source>
        <strain evidence="9 10">ZW T0_25</strain>
    </source>
</reference>
<feature type="transmembrane region" description="Helical" evidence="7">
    <location>
        <begin position="129"/>
        <end position="152"/>
    </location>
</feature>
<dbReference type="SUPFAM" id="SSF161098">
    <property type="entry name" value="MetI-like"/>
    <property type="match status" value="1"/>
</dbReference>
<feature type="transmembrane region" description="Helical" evidence="7">
    <location>
        <begin position="241"/>
        <end position="259"/>
    </location>
</feature>
<dbReference type="RefSeq" id="WP_316020264.1">
    <property type="nucleotide sequence ID" value="NZ_JAWDID010000042.1"/>
</dbReference>